<feature type="signal peptide" evidence="3">
    <location>
        <begin position="1"/>
        <end position="37"/>
    </location>
</feature>
<feature type="region of interest" description="Disordered" evidence="1">
    <location>
        <begin position="603"/>
        <end position="624"/>
    </location>
</feature>
<evidence type="ECO:0000256" key="3">
    <source>
        <dbReference type="SAM" id="SignalP"/>
    </source>
</evidence>
<reference evidence="4" key="2">
    <citation type="submission" date="2023-05" db="EMBL/GenBank/DDBJ databases">
        <authorList>
            <consortium name="Lawrence Berkeley National Laboratory"/>
            <person name="Steindorff A."/>
            <person name="Hensen N."/>
            <person name="Bonometti L."/>
            <person name="Westerberg I."/>
            <person name="Brannstrom I.O."/>
            <person name="Guillou S."/>
            <person name="Cros-Aarteil S."/>
            <person name="Calhoun S."/>
            <person name="Haridas S."/>
            <person name="Kuo A."/>
            <person name="Mondo S."/>
            <person name="Pangilinan J."/>
            <person name="Riley R."/>
            <person name="Labutti K."/>
            <person name="Andreopoulos B."/>
            <person name="Lipzen A."/>
            <person name="Chen C."/>
            <person name="Yanf M."/>
            <person name="Daum C."/>
            <person name="Ng V."/>
            <person name="Clum A."/>
            <person name="Ohm R."/>
            <person name="Martin F."/>
            <person name="Silar P."/>
            <person name="Natvig D."/>
            <person name="Lalanne C."/>
            <person name="Gautier V."/>
            <person name="Ament-Velasquez S.L."/>
            <person name="Kruys A."/>
            <person name="Hutchinson M.I."/>
            <person name="Powell A.J."/>
            <person name="Barry K."/>
            <person name="Miller A.N."/>
            <person name="Grigoriev I.V."/>
            <person name="Debuchy R."/>
            <person name="Gladieux P."/>
            <person name="Thoren M.H."/>
            <person name="Johannesson H."/>
        </authorList>
    </citation>
    <scope>NUCLEOTIDE SEQUENCE</scope>
    <source>
        <strain evidence="4">CBS 990.96</strain>
    </source>
</reference>
<evidence type="ECO:0000256" key="2">
    <source>
        <dbReference type="SAM" id="Phobius"/>
    </source>
</evidence>
<proteinExistence type="predicted"/>
<feature type="region of interest" description="Disordered" evidence="1">
    <location>
        <begin position="248"/>
        <end position="272"/>
    </location>
</feature>
<keyword evidence="5" id="KW-1185">Reference proteome</keyword>
<name>A0AAN7BYZ1_9PEZI</name>
<dbReference type="Proteomes" id="UP001301958">
    <property type="component" value="Unassembled WGS sequence"/>
</dbReference>
<keyword evidence="2" id="KW-0812">Transmembrane</keyword>
<evidence type="ECO:0000313" key="4">
    <source>
        <dbReference type="EMBL" id="KAK4231533.1"/>
    </source>
</evidence>
<protein>
    <submittedName>
        <fullName evidence="4">Uncharacterized protein</fullName>
    </submittedName>
</protein>
<organism evidence="4 5">
    <name type="scientific">Podospora fimiseda</name>
    <dbReference type="NCBI Taxonomy" id="252190"/>
    <lineage>
        <taxon>Eukaryota</taxon>
        <taxon>Fungi</taxon>
        <taxon>Dikarya</taxon>
        <taxon>Ascomycota</taxon>
        <taxon>Pezizomycotina</taxon>
        <taxon>Sordariomycetes</taxon>
        <taxon>Sordariomycetidae</taxon>
        <taxon>Sordariales</taxon>
        <taxon>Podosporaceae</taxon>
        <taxon>Podospora</taxon>
    </lineage>
</organism>
<feature type="chain" id="PRO_5042886308" evidence="3">
    <location>
        <begin position="38"/>
        <end position="642"/>
    </location>
</feature>
<reference evidence="4" key="1">
    <citation type="journal article" date="2023" name="Mol. Phylogenet. Evol.">
        <title>Genome-scale phylogeny and comparative genomics of the fungal order Sordariales.</title>
        <authorList>
            <person name="Hensen N."/>
            <person name="Bonometti L."/>
            <person name="Westerberg I."/>
            <person name="Brannstrom I.O."/>
            <person name="Guillou S."/>
            <person name="Cros-Aarteil S."/>
            <person name="Calhoun S."/>
            <person name="Haridas S."/>
            <person name="Kuo A."/>
            <person name="Mondo S."/>
            <person name="Pangilinan J."/>
            <person name="Riley R."/>
            <person name="LaButti K."/>
            <person name="Andreopoulos B."/>
            <person name="Lipzen A."/>
            <person name="Chen C."/>
            <person name="Yan M."/>
            <person name="Daum C."/>
            <person name="Ng V."/>
            <person name="Clum A."/>
            <person name="Steindorff A."/>
            <person name="Ohm R.A."/>
            <person name="Martin F."/>
            <person name="Silar P."/>
            <person name="Natvig D.O."/>
            <person name="Lalanne C."/>
            <person name="Gautier V."/>
            <person name="Ament-Velasquez S.L."/>
            <person name="Kruys A."/>
            <person name="Hutchinson M.I."/>
            <person name="Powell A.J."/>
            <person name="Barry K."/>
            <person name="Miller A.N."/>
            <person name="Grigoriev I.V."/>
            <person name="Debuchy R."/>
            <person name="Gladieux P."/>
            <person name="Hiltunen Thoren M."/>
            <person name="Johannesson H."/>
        </authorList>
    </citation>
    <scope>NUCLEOTIDE SEQUENCE</scope>
    <source>
        <strain evidence="4">CBS 990.96</strain>
    </source>
</reference>
<comment type="caution">
    <text evidence="4">The sequence shown here is derived from an EMBL/GenBank/DDBJ whole genome shotgun (WGS) entry which is preliminary data.</text>
</comment>
<sequence>MPTSGPQSVTLPRKRRLGLPRRVLTTLLLAMPNLVLTGPTTSFDEECRVTFLLSLLPENNHHLKVSYASNKSFFKNPTLSLWCGGVEGRKASLKYRTNHDLNPKAGNVEVKLDFLLLSNIPCWFEITSTGSECGDANRSDAFLVVSHSTIESILLSIPPSSPADLKVRQETNAGAGATTETSLPAPTATGDIPPWGGGVSSPGAKAAIGVSVTAIILIIIAMSAFLFLRRRRKESELAGAIVDHERRAGRKGHEKRNHPASSIASGGSEEPLYPPIIQPVFDGYPGSMGYDDPRPLHSSLTNSHSPIHGPDSPTSFSNGGGGFWGSQTRSVESEELAAARLKTKQHTTLPTVVSYGPNPVTPTLTPRPSSRVELNKRAASNSPDSIEAIPHVPHIPDYIPDYANYSIPPPNPTPSPPRKPALPIVVSYGPNRVTPTPAVVSPTVPPDDAIVSRRYQDNIPSGGGTQQNNNSNDPPYQSHDRRYSWEPESPLLGSSNNGPLPPYASTAEFEAMEKGAVRKWTEPQAEAELPPTKDGFYHGYGAPELVEYELPGAAPQNEPQLPFHPYKPQARPPGGGGGYMEIEEQKFLLDDLLSVEDIRKLKEEKARQKEKREKEMREARERGEEYDLGETMGFNGFWVLDF</sequence>
<keyword evidence="3" id="KW-0732">Signal</keyword>
<feature type="region of interest" description="Disordered" evidence="1">
    <location>
        <begin position="454"/>
        <end position="504"/>
    </location>
</feature>
<evidence type="ECO:0000256" key="1">
    <source>
        <dbReference type="SAM" id="MobiDB-lite"/>
    </source>
</evidence>
<dbReference type="AlphaFoldDB" id="A0AAN7BYZ1"/>
<evidence type="ECO:0000313" key="5">
    <source>
        <dbReference type="Proteomes" id="UP001301958"/>
    </source>
</evidence>
<feature type="region of interest" description="Disordered" evidence="1">
    <location>
        <begin position="350"/>
        <end position="371"/>
    </location>
</feature>
<keyword evidence="2" id="KW-0472">Membrane</keyword>
<gene>
    <name evidence="4" type="ORF">QBC38DRAFT_506644</name>
</gene>
<feature type="region of interest" description="Disordered" evidence="1">
    <location>
        <begin position="175"/>
        <end position="196"/>
    </location>
</feature>
<feature type="compositionally biased region" description="Basic residues" evidence="1">
    <location>
        <begin position="248"/>
        <end position="258"/>
    </location>
</feature>
<dbReference type="EMBL" id="MU865292">
    <property type="protein sequence ID" value="KAK4231533.1"/>
    <property type="molecule type" value="Genomic_DNA"/>
</dbReference>
<feature type="region of interest" description="Disordered" evidence="1">
    <location>
        <begin position="553"/>
        <end position="580"/>
    </location>
</feature>
<feature type="transmembrane region" description="Helical" evidence="2">
    <location>
        <begin position="206"/>
        <end position="228"/>
    </location>
</feature>
<accession>A0AAN7BYZ1</accession>
<keyword evidence="2" id="KW-1133">Transmembrane helix</keyword>